<dbReference type="KEGG" id="bgg:CFK41_16115"/>
<dbReference type="OrthoDB" id="8991911at2"/>
<reference evidence="1 2" key="1">
    <citation type="journal article" date="2014" name="Int. J. Syst. Evol. Microbiol.">
        <title>Brachybacterium ginsengisoli sp. nov., isolated from soil of a ginseng field.</title>
        <authorList>
            <person name="Hoang V.A."/>
            <person name="Kim Y.J."/>
            <person name="Nguyen N.L."/>
            <person name="Yang D.C."/>
        </authorList>
    </citation>
    <scope>NUCLEOTIDE SEQUENCE [LARGE SCALE GENOMIC DNA]</scope>
    <source>
        <strain evidence="1 2">DCY80</strain>
    </source>
</reference>
<keyword evidence="2" id="KW-1185">Reference proteome</keyword>
<sequence>MGGLLLAVVLVLAEQWIAAVAIALFSVFMAYWTSPLRAGEHTPLATALERRGPGTAIVLWAPGNPLSSRLQVAFRSPREDLVWVNVHRDAAAQELLTEHGGADSLPLVLVGGSVQRRATAGELLDLQDAELRRGE</sequence>
<protein>
    <submittedName>
        <fullName evidence="1">Uncharacterized protein</fullName>
    </submittedName>
</protein>
<dbReference type="AlphaFoldDB" id="A0A291H2R1"/>
<dbReference type="Proteomes" id="UP000217889">
    <property type="component" value="Chromosome"/>
</dbReference>
<dbReference type="EMBL" id="CP023564">
    <property type="protein sequence ID" value="ATG56684.1"/>
    <property type="molecule type" value="Genomic_DNA"/>
</dbReference>
<gene>
    <name evidence="1" type="ORF">CFK41_16115</name>
</gene>
<evidence type="ECO:0000313" key="1">
    <source>
        <dbReference type="EMBL" id="ATG56684.1"/>
    </source>
</evidence>
<proteinExistence type="predicted"/>
<evidence type="ECO:0000313" key="2">
    <source>
        <dbReference type="Proteomes" id="UP000217889"/>
    </source>
</evidence>
<organism evidence="1 2">
    <name type="scientific">Brachybacterium ginsengisoli</name>
    <dbReference type="NCBI Taxonomy" id="1331682"/>
    <lineage>
        <taxon>Bacteria</taxon>
        <taxon>Bacillati</taxon>
        <taxon>Actinomycetota</taxon>
        <taxon>Actinomycetes</taxon>
        <taxon>Micrococcales</taxon>
        <taxon>Dermabacteraceae</taxon>
        <taxon>Brachybacterium</taxon>
    </lineage>
</organism>
<name>A0A291H2R1_9MICO</name>
<accession>A0A291H2R1</accession>